<evidence type="ECO:0000313" key="3">
    <source>
        <dbReference type="Proteomes" id="UP000006038"/>
    </source>
</evidence>
<evidence type="ECO:0000313" key="2">
    <source>
        <dbReference type="EnsemblPlants" id="OB07G22230.1"/>
    </source>
</evidence>
<protein>
    <submittedName>
        <fullName evidence="2">Uncharacterized protein</fullName>
    </submittedName>
</protein>
<sequence>MVNIQFCHHNTTINAMMAYNTGIKKSQQDVLKLWSKYLQELWKAMSKTICHLCDINDFKDKLTSNFKLWTCTMLKLPFWPLFCPFFSALISSLHLQFYTLLMPTF</sequence>
<organism evidence="2">
    <name type="scientific">Oryza brachyantha</name>
    <name type="common">malo sina</name>
    <dbReference type="NCBI Taxonomy" id="4533"/>
    <lineage>
        <taxon>Eukaryota</taxon>
        <taxon>Viridiplantae</taxon>
        <taxon>Streptophyta</taxon>
        <taxon>Embryophyta</taxon>
        <taxon>Tracheophyta</taxon>
        <taxon>Spermatophyta</taxon>
        <taxon>Magnoliopsida</taxon>
        <taxon>Liliopsida</taxon>
        <taxon>Poales</taxon>
        <taxon>Poaceae</taxon>
        <taxon>BOP clade</taxon>
        <taxon>Oryzoideae</taxon>
        <taxon>Oryzeae</taxon>
        <taxon>Oryzinae</taxon>
        <taxon>Oryza</taxon>
    </lineage>
</organism>
<reference evidence="2" key="1">
    <citation type="journal article" date="2013" name="Nat. Commun.">
        <title>Whole-genome sequencing of Oryza brachyantha reveals mechanisms underlying Oryza genome evolution.</title>
        <authorList>
            <person name="Chen J."/>
            <person name="Huang Q."/>
            <person name="Gao D."/>
            <person name="Wang J."/>
            <person name="Lang Y."/>
            <person name="Liu T."/>
            <person name="Li B."/>
            <person name="Bai Z."/>
            <person name="Luis Goicoechea J."/>
            <person name="Liang C."/>
            <person name="Chen C."/>
            <person name="Zhang W."/>
            <person name="Sun S."/>
            <person name="Liao Y."/>
            <person name="Zhang X."/>
            <person name="Yang L."/>
            <person name="Song C."/>
            <person name="Wang M."/>
            <person name="Shi J."/>
            <person name="Liu G."/>
            <person name="Liu J."/>
            <person name="Zhou H."/>
            <person name="Zhou W."/>
            <person name="Yu Q."/>
            <person name="An N."/>
            <person name="Chen Y."/>
            <person name="Cai Q."/>
            <person name="Wang B."/>
            <person name="Liu B."/>
            <person name="Min J."/>
            <person name="Huang Y."/>
            <person name="Wu H."/>
            <person name="Li Z."/>
            <person name="Zhang Y."/>
            <person name="Yin Y."/>
            <person name="Song W."/>
            <person name="Jiang J."/>
            <person name="Jackson S.A."/>
            <person name="Wing R.A."/>
            <person name="Wang J."/>
            <person name="Chen M."/>
        </authorList>
    </citation>
    <scope>NUCLEOTIDE SEQUENCE [LARGE SCALE GENOMIC DNA]</scope>
    <source>
        <strain evidence="2">cv. IRGC 101232</strain>
    </source>
</reference>
<dbReference type="Gramene" id="OB07G22230.1">
    <property type="protein sequence ID" value="OB07G22230.1"/>
    <property type="gene ID" value="OB07G22230"/>
</dbReference>
<keyword evidence="1" id="KW-0812">Transmembrane</keyword>
<keyword evidence="1" id="KW-0472">Membrane</keyword>
<dbReference type="HOGENOM" id="CLU_2240758_0_0_1"/>
<evidence type="ECO:0000256" key="1">
    <source>
        <dbReference type="SAM" id="Phobius"/>
    </source>
</evidence>
<keyword evidence="3" id="KW-1185">Reference proteome</keyword>
<feature type="transmembrane region" description="Helical" evidence="1">
    <location>
        <begin position="78"/>
        <end position="101"/>
    </location>
</feature>
<proteinExistence type="predicted"/>
<dbReference type="Proteomes" id="UP000006038">
    <property type="component" value="Chromosome 7"/>
</dbReference>
<keyword evidence="1" id="KW-1133">Transmembrane helix</keyword>
<name>J3MLE1_ORYBR</name>
<dbReference type="AlphaFoldDB" id="J3MLE1"/>
<dbReference type="EnsemblPlants" id="OB07G22230.1">
    <property type="protein sequence ID" value="OB07G22230.1"/>
    <property type="gene ID" value="OB07G22230"/>
</dbReference>
<accession>J3MLE1</accession>
<reference evidence="2" key="2">
    <citation type="submission" date="2013-04" db="UniProtKB">
        <authorList>
            <consortium name="EnsemblPlants"/>
        </authorList>
    </citation>
    <scope>IDENTIFICATION</scope>
</reference>